<dbReference type="EC" id="1.8.4.12" evidence="4"/>
<dbReference type="AlphaFoldDB" id="A0AAW1P2U9"/>
<evidence type="ECO:0000256" key="1">
    <source>
        <dbReference type="ARBA" id="ARBA00001947"/>
    </source>
</evidence>
<comment type="similarity">
    <text evidence="2">Belongs to the MsrB Met sulfoxide reductase family.</text>
</comment>
<dbReference type="GO" id="GO:0030091">
    <property type="term" value="P:protein repair"/>
    <property type="evidence" value="ECO:0007669"/>
    <property type="project" value="InterPro"/>
</dbReference>
<dbReference type="Proteomes" id="UP001465755">
    <property type="component" value="Unassembled WGS sequence"/>
</dbReference>
<evidence type="ECO:0000256" key="12">
    <source>
        <dbReference type="PIRSR" id="PIRSR606710-1"/>
    </source>
</evidence>
<evidence type="ECO:0000256" key="4">
    <source>
        <dbReference type="ARBA" id="ARBA00012499"/>
    </source>
</evidence>
<dbReference type="Pfam" id="PF01641">
    <property type="entry name" value="SelR"/>
    <property type="match status" value="1"/>
</dbReference>
<reference evidence="17 18" key="1">
    <citation type="journal article" date="2024" name="Nat. Commun.">
        <title>Phylogenomics reveals the evolutionary origins of lichenization in chlorophyte algae.</title>
        <authorList>
            <person name="Puginier C."/>
            <person name="Libourel C."/>
            <person name="Otte J."/>
            <person name="Skaloud P."/>
            <person name="Haon M."/>
            <person name="Grisel S."/>
            <person name="Petersen M."/>
            <person name="Berrin J.G."/>
            <person name="Delaux P.M."/>
            <person name="Dal Grande F."/>
            <person name="Keller J."/>
        </authorList>
    </citation>
    <scope>NUCLEOTIDE SEQUENCE [LARGE SCALE GENOMIC DNA]</scope>
    <source>
        <strain evidence="17 18">SAG 2036</strain>
    </source>
</reference>
<feature type="domain" description="MsrB" evidence="16">
    <location>
        <begin position="395"/>
        <end position="517"/>
    </location>
</feature>
<dbReference type="GO" id="GO:0004553">
    <property type="term" value="F:hydrolase activity, hydrolyzing O-glycosyl compounds"/>
    <property type="evidence" value="ECO:0007669"/>
    <property type="project" value="InterPro"/>
</dbReference>
<dbReference type="PANTHER" id="PTHR10173">
    <property type="entry name" value="METHIONINE SULFOXIDE REDUCTASE"/>
    <property type="match status" value="1"/>
</dbReference>
<dbReference type="GO" id="GO:0033743">
    <property type="term" value="F:peptide-methionine (R)-S-oxide reductase activity"/>
    <property type="evidence" value="ECO:0007669"/>
    <property type="project" value="UniProtKB-EC"/>
</dbReference>
<dbReference type="Pfam" id="PF04616">
    <property type="entry name" value="Glyco_hydro_43"/>
    <property type="match status" value="1"/>
</dbReference>
<evidence type="ECO:0000256" key="7">
    <source>
        <dbReference type="ARBA" id="ARBA00022833"/>
    </source>
</evidence>
<dbReference type="NCBIfam" id="TIGR00357">
    <property type="entry name" value="peptide-methionine (R)-S-oxide reductase MsrB"/>
    <property type="match status" value="1"/>
</dbReference>
<accession>A0AAW1P2U9</accession>
<dbReference type="PANTHER" id="PTHR10173:SF57">
    <property type="entry name" value="PEPTIDE-METHIONINE (R)-S-OXIDE REDUCTASE"/>
    <property type="match status" value="1"/>
</dbReference>
<keyword evidence="6 14" id="KW-0378">Hydrolase</keyword>
<evidence type="ECO:0000256" key="2">
    <source>
        <dbReference type="ARBA" id="ARBA00007174"/>
    </source>
</evidence>
<dbReference type="EMBL" id="JALJOQ010000070">
    <property type="protein sequence ID" value="KAK9802632.1"/>
    <property type="molecule type" value="Genomic_DNA"/>
</dbReference>
<keyword evidence="5" id="KW-0479">Metal-binding</keyword>
<dbReference type="SUPFAM" id="SSF51316">
    <property type="entry name" value="Mss4-like"/>
    <property type="match status" value="1"/>
</dbReference>
<evidence type="ECO:0000256" key="15">
    <source>
        <dbReference type="SAM" id="MobiDB-lite"/>
    </source>
</evidence>
<dbReference type="PROSITE" id="PS51790">
    <property type="entry name" value="MSRB"/>
    <property type="match status" value="1"/>
</dbReference>
<protein>
    <recommendedName>
        <fullName evidence="11">Peptide methionine sulfoxide reductase B1, chloroplastic</fullName>
        <ecNumber evidence="4">1.8.4.12</ecNumber>
    </recommendedName>
</protein>
<evidence type="ECO:0000256" key="3">
    <source>
        <dbReference type="ARBA" id="ARBA00009865"/>
    </source>
</evidence>
<dbReference type="InterPro" id="IPR006710">
    <property type="entry name" value="Glyco_hydro_43"/>
</dbReference>
<gene>
    <name evidence="17" type="ORF">WJX73_008060</name>
</gene>
<evidence type="ECO:0000256" key="14">
    <source>
        <dbReference type="RuleBase" id="RU361187"/>
    </source>
</evidence>
<dbReference type="SUPFAM" id="SSF75005">
    <property type="entry name" value="Arabinanase/levansucrase/invertase"/>
    <property type="match status" value="1"/>
</dbReference>
<dbReference type="GO" id="GO:0006979">
    <property type="term" value="P:response to oxidative stress"/>
    <property type="evidence" value="ECO:0007669"/>
    <property type="project" value="InterPro"/>
</dbReference>
<evidence type="ECO:0000256" key="11">
    <source>
        <dbReference type="ARBA" id="ARBA00067474"/>
    </source>
</evidence>
<comment type="caution">
    <text evidence="17">The sequence shown here is derived from an EMBL/GenBank/DDBJ whole genome shotgun (WGS) entry which is preliminary data.</text>
</comment>
<keyword evidence="7" id="KW-0862">Zinc</keyword>
<evidence type="ECO:0000256" key="13">
    <source>
        <dbReference type="PIRSR" id="PIRSR606710-2"/>
    </source>
</evidence>
<keyword evidence="18" id="KW-1185">Reference proteome</keyword>
<feature type="active site" description="Proton donor" evidence="12">
    <location>
        <position position="222"/>
    </location>
</feature>
<dbReference type="InterPro" id="IPR023296">
    <property type="entry name" value="Glyco_hydro_beta-prop_sf"/>
</dbReference>
<evidence type="ECO:0000256" key="8">
    <source>
        <dbReference type="ARBA" id="ARBA00023002"/>
    </source>
</evidence>
<dbReference type="InterPro" id="IPR002579">
    <property type="entry name" value="Met_Sox_Rdtase_MsrB_dom"/>
</dbReference>
<dbReference type="Gene3D" id="2.115.10.20">
    <property type="entry name" value="Glycosyl hydrolase domain, family 43"/>
    <property type="match status" value="1"/>
</dbReference>
<keyword evidence="9 14" id="KW-0326">Glycosidase</keyword>
<dbReference type="InterPro" id="IPR011057">
    <property type="entry name" value="Mss4-like_sf"/>
</dbReference>
<dbReference type="GO" id="GO:0046872">
    <property type="term" value="F:metal ion binding"/>
    <property type="evidence" value="ECO:0007669"/>
    <property type="project" value="UniProtKB-KW"/>
</dbReference>
<evidence type="ECO:0000313" key="18">
    <source>
        <dbReference type="Proteomes" id="UP001465755"/>
    </source>
</evidence>
<evidence type="ECO:0000256" key="5">
    <source>
        <dbReference type="ARBA" id="ARBA00022723"/>
    </source>
</evidence>
<sequence>MRSFLQNAGQEIRNLGQGLKGHVHQAERPAGPGQYTNPVINQDWPDPNCLLADDGVYHCYATNRGINVQHARSTDLVNWTVVEDALPNLPKWSNPGLTWAPNVTRVQLPGQPDYFVLYHVARDHASDKQALGQAVSSTPDGPFEPRGDVPFLNQVEQGGTIDPFMFVDEDGSKWLISKNDGNSCGQPTWISVCALTPDGLQMAGPLAQLFRNDQPWEGGVVEAPFLWKRNGRYYIFYSGSDYGSAKYAIGYAVADHVAGPYNKCKNPICQTKGQVVGPGACCVVPGPNGTNYVLYHSWDPAHQFRATCLAHLHWNGDEPCFCQASEGLPSTKNGWVHQHSSLPAGPRWKRALHAQPSVSLQCSGTSCSLTSSPEVSEGQNGSPGAACAEVATLSDADWKKRLFPSQYRVLRKSGTEPPYSSGLNKEKREGVYRCAGCGNDVYSSATKFNSGTGWPSFWDPVKGSVDLKRDDKIPLFPRTEVSCARCHGHLGHVFNDGPKPTGQRYCMNGAALVFAPKDGSEIESGATNPKVPIFTEA</sequence>
<feature type="site" description="Important for catalytic activity, responsible for pKa modulation of the active site Glu and correct orientation of both the proton donor and substrate" evidence="13">
    <location>
        <position position="162"/>
    </location>
</feature>
<evidence type="ECO:0000256" key="10">
    <source>
        <dbReference type="ARBA" id="ARBA00048488"/>
    </source>
</evidence>
<feature type="region of interest" description="Disordered" evidence="15">
    <location>
        <begin position="18"/>
        <end position="37"/>
    </location>
</feature>
<evidence type="ECO:0000259" key="16">
    <source>
        <dbReference type="PROSITE" id="PS51790"/>
    </source>
</evidence>
<dbReference type="FunFam" id="2.170.150.20:FF:000001">
    <property type="entry name" value="Peptide methionine sulfoxide reductase MsrB"/>
    <property type="match status" value="1"/>
</dbReference>
<dbReference type="InterPro" id="IPR028427">
    <property type="entry name" value="Met_Sox_Rdtase_MsrB"/>
</dbReference>
<dbReference type="CDD" id="cd08999">
    <property type="entry name" value="GH43_ABN-like"/>
    <property type="match status" value="1"/>
</dbReference>
<comment type="similarity">
    <text evidence="3 14">Belongs to the glycosyl hydrolase 43 family.</text>
</comment>
<feature type="active site" description="Proton acceptor" evidence="12">
    <location>
        <position position="46"/>
    </location>
</feature>
<dbReference type="GO" id="GO:0005975">
    <property type="term" value="P:carbohydrate metabolic process"/>
    <property type="evidence" value="ECO:0007669"/>
    <property type="project" value="InterPro"/>
</dbReference>
<evidence type="ECO:0000256" key="9">
    <source>
        <dbReference type="ARBA" id="ARBA00023295"/>
    </source>
</evidence>
<comment type="cofactor">
    <cofactor evidence="1">
        <name>Zn(2+)</name>
        <dbReference type="ChEBI" id="CHEBI:29105"/>
    </cofactor>
</comment>
<proteinExistence type="inferred from homology"/>
<dbReference type="GO" id="GO:0005737">
    <property type="term" value="C:cytoplasm"/>
    <property type="evidence" value="ECO:0007669"/>
    <property type="project" value="TreeGrafter"/>
</dbReference>
<organism evidence="17 18">
    <name type="scientific">Symbiochloris irregularis</name>
    <dbReference type="NCBI Taxonomy" id="706552"/>
    <lineage>
        <taxon>Eukaryota</taxon>
        <taxon>Viridiplantae</taxon>
        <taxon>Chlorophyta</taxon>
        <taxon>core chlorophytes</taxon>
        <taxon>Trebouxiophyceae</taxon>
        <taxon>Trebouxiales</taxon>
        <taxon>Trebouxiaceae</taxon>
        <taxon>Symbiochloris</taxon>
    </lineage>
</organism>
<keyword evidence="8" id="KW-0560">Oxidoreductase</keyword>
<evidence type="ECO:0000313" key="17">
    <source>
        <dbReference type="EMBL" id="KAK9802632.1"/>
    </source>
</evidence>
<evidence type="ECO:0000256" key="6">
    <source>
        <dbReference type="ARBA" id="ARBA00022801"/>
    </source>
</evidence>
<dbReference type="Gene3D" id="2.170.150.20">
    <property type="entry name" value="Peptide methionine sulfoxide reductase"/>
    <property type="match status" value="1"/>
</dbReference>
<name>A0AAW1P2U9_9CHLO</name>
<comment type="catalytic activity">
    <reaction evidence="10">
        <text>L-methionyl-[protein] + [thioredoxin]-disulfide + H2O = L-methionyl-(R)-S-oxide-[protein] + [thioredoxin]-dithiol</text>
        <dbReference type="Rhea" id="RHEA:24164"/>
        <dbReference type="Rhea" id="RHEA-COMP:10698"/>
        <dbReference type="Rhea" id="RHEA-COMP:10700"/>
        <dbReference type="Rhea" id="RHEA-COMP:12313"/>
        <dbReference type="Rhea" id="RHEA-COMP:12314"/>
        <dbReference type="ChEBI" id="CHEBI:15377"/>
        <dbReference type="ChEBI" id="CHEBI:16044"/>
        <dbReference type="ChEBI" id="CHEBI:29950"/>
        <dbReference type="ChEBI" id="CHEBI:45764"/>
        <dbReference type="ChEBI" id="CHEBI:50058"/>
        <dbReference type="EC" id="1.8.4.12"/>
    </reaction>
</comment>